<comment type="subcellular location">
    <subcellularLocation>
        <location evidence="3">Cytoplasm</location>
    </subcellularLocation>
    <subcellularLocation>
        <location evidence="2">Nucleus</location>
    </subcellularLocation>
</comment>
<evidence type="ECO:0000256" key="2">
    <source>
        <dbReference type="ARBA" id="ARBA00004123"/>
    </source>
</evidence>
<dbReference type="GO" id="GO:0016787">
    <property type="term" value="F:hydrolase activity"/>
    <property type="evidence" value="ECO:0007669"/>
    <property type="project" value="UniProtKB-KW"/>
</dbReference>
<evidence type="ECO:0000256" key="11">
    <source>
        <dbReference type="ARBA" id="ARBA00030126"/>
    </source>
</evidence>
<keyword evidence="7" id="KW-0540">Nuclease</keyword>
<accession>A0AAW1LEW2</accession>
<feature type="compositionally biased region" description="Low complexity" evidence="13">
    <location>
        <begin position="1"/>
        <end position="10"/>
    </location>
</feature>
<evidence type="ECO:0000256" key="12">
    <source>
        <dbReference type="ARBA" id="ARBA00045850"/>
    </source>
</evidence>
<feature type="domain" description="DDE Tnp4" evidence="14">
    <location>
        <begin position="150"/>
        <end position="300"/>
    </location>
</feature>
<dbReference type="EMBL" id="JASPKY010000123">
    <property type="protein sequence ID" value="KAK9731963.1"/>
    <property type="molecule type" value="Genomic_DNA"/>
</dbReference>
<dbReference type="PANTHER" id="PTHR22930">
    <property type="match status" value="1"/>
</dbReference>
<keyword evidence="6" id="KW-0963">Cytoplasm</keyword>
<dbReference type="AlphaFoldDB" id="A0AAW1LEW2"/>
<gene>
    <name evidence="15" type="ORF">QE152_g13157</name>
</gene>
<keyword evidence="9" id="KW-0378">Hydrolase</keyword>
<dbReference type="InterPro" id="IPR045249">
    <property type="entry name" value="HARBI1-like"/>
</dbReference>
<dbReference type="GO" id="GO:0046872">
    <property type="term" value="F:metal ion binding"/>
    <property type="evidence" value="ECO:0007669"/>
    <property type="project" value="UniProtKB-KW"/>
</dbReference>
<evidence type="ECO:0000256" key="13">
    <source>
        <dbReference type="SAM" id="MobiDB-lite"/>
    </source>
</evidence>
<reference evidence="15 16" key="1">
    <citation type="journal article" date="2024" name="BMC Genomics">
        <title>De novo assembly and annotation of Popillia japonica's genome with initial clues to its potential as an invasive pest.</title>
        <authorList>
            <person name="Cucini C."/>
            <person name="Boschi S."/>
            <person name="Funari R."/>
            <person name="Cardaioli E."/>
            <person name="Iannotti N."/>
            <person name="Marturano G."/>
            <person name="Paoli F."/>
            <person name="Bruttini M."/>
            <person name="Carapelli A."/>
            <person name="Frati F."/>
            <person name="Nardi F."/>
        </authorList>
    </citation>
    <scope>NUCLEOTIDE SEQUENCE [LARGE SCALE GENOMIC DNA]</scope>
    <source>
        <strain evidence="15">DMR45628</strain>
    </source>
</reference>
<keyword evidence="8" id="KW-0479">Metal-binding</keyword>
<organism evidence="15 16">
    <name type="scientific">Popillia japonica</name>
    <name type="common">Japanese beetle</name>
    <dbReference type="NCBI Taxonomy" id="7064"/>
    <lineage>
        <taxon>Eukaryota</taxon>
        <taxon>Metazoa</taxon>
        <taxon>Ecdysozoa</taxon>
        <taxon>Arthropoda</taxon>
        <taxon>Hexapoda</taxon>
        <taxon>Insecta</taxon>
        <taxon>Pterygota</taxon>
        <taxon>Neoptera</taxon>
        <taxon>Endopterygota</taxon>
        <taxon>Coleoptera</taxon>
        <taxon>Polyphaga</taxon>
        <taxon>Scarabaeiformia</taxon>
        <taxon>Scarabaeidae</taxon>
        <taxon>Rutelinae</taxon>
        <taxon>Popillia</taxon>
    </lineage>
</organism>
<evidence type="ECO:0000256" key="3">
    <source>
        <dbReference type="ARBA" id="ARBA00004496"/>
    </source>
</evidence>
<comment type="cofactor">
    <cofactor evidence="1">
        <name>a divalent metal cation</name>
        <dbReference type="ChEBI" id="CHEBI:60240"/>
    </cofactor>
</comment>
<evidence type="ECO:0000313" key="15">
    <source>
        <dbReference type="EMBL" id="KAK9731963.1"/>
    </source>
</evidence>
<keyword evidence="10" id="KW-0539">Nucleus</keyword>
<evidence type="ECO:0000259" key="14">
    <source>
        <dbReference type="Pfam" id="PF13359"/>
    </source>
</evidence>
<dbReference type="Pfam" id="PF13359">
    <property type="entry name" value="DDE_Tnp_4"/>
    <property type="match status" value="1"/>
</dbReference>
<keyword evidence="15" id="KW-0255">Endonuclease</keyword>
<evidence type="ECO:0000256" key="4">
    <source>
        <dbReference type="ARBA" id="ARBA00006958"/>
    </source>
</evidence>
<evidence type="ECO:0000256" key="6">
    <source>
        <dbReference type="ARBA" id="ARBA00022490"/>
    </source>
</evidence>
<evidence type="ECO:0000256" key="9">
    <source>
        <dbReference type="ARBA" id="ARBA00022801"/>
    </source>
</evidence>
<dbReference type="PRINTS" id="PR02086">
    <property type="entry name" value="PUTNUCHARBI1"/>
</dbReference>
<keyword evidence="16" id="KW-1185">Reference proteome</keyword>
<sequence>MDLNLSSSSSSEEEHIMELLPNPRNLRPRTDLFNSYNDEEFRLPKGCVVRLLSCFENELEKPNMKNHPISPMNQLLCALRFYATGSFQQVIGDCMNIHKCTVCRCIHRVLHHIALMAQEYIKMPATANDIASVKTEFYKLSQFPGVIWAIDCTHIPIKSPGGDNAELYRNRKGWFSINVQIVCDANLKIMDIVARWPGSVHDSRIFSNSLLRARFEANEFANSYMLGDSGYMCTNYLLTPLANPRTEAEMRYQNAYVKTRNVIERLNGAWKRRFPALRSDMQLKKENILRIIVATAVLHNITNTSRQENEFAEDDNVFDFPAFEAIQVENNMHGRRNYIINTFFN</sequence>
<evidence type="ECO:0000256" key="10">
    <source>
        <dbReference type="ARBA" id="ARBA00023242"/>
    </source>
</evidence>
<dbReference type="InterPro" id="IPR026103">
    <property type="entry name" value="HARBI1_animal"/>
</dbReference>
<comment type="caution">
    <text evidence="15">The sequence shown here is derived from an EMBL/GenBank/DDBJ whole genome shotgun (WGS) entry which is preliminary data.</text>
</comment>
<dbReference type="GO" id="GO:0005634">
    <property type="term" value="C:nucleus"/>
    <property type="evidence" value="ECO:0007669"/>
    <property type="project" value="UniProtKB-SubCell"/>
</dbReference>
<name>A0AAW1LEW2_POPJA</name>
<proteinExistence type="inferred from homology"/>
<dbReference type="GO" id="GO:0004519">
    <property type="term" value="F:endonuclease activity"/>
    <property type="evidence" value="ECO:0007669"/>
    <property type="project" value="UniProtKB-KW"/>
</dbReference>
<comment type="function">
    <text evidence="12">Transposase-derived protein that may have nuclease activity. Does not have transposase activity.</text>
</comment>
<feature type="region of interest" description="Disordered" evidence="13">
    <location>
        <begin position="1"/>
        <end position="21"/>
    </location>
</feature>
<dbReference type="PANTHER" id="PTHR22930:SF289">
    <property type="entry name" value="DDE TNP4 DOMAIN-CONTAINING PROTEIN-RELATED"/>
    <property type="match status" value="1"/>
</dbReference>
<dbReference type="GO" id="GO:0005737">
    <property type="term" value="C:cytoplasm"/>
    <property type="evidence" value="ECO:0007669"/>
    <property type="project" value="UniProtKB-SubCell"/>
</dbReference>
<evidence type="ECO:0000313" key="16">
    <source>
        <dbReference type="Proteomes" id="UP001458880"/>
    </source>
</evidence>
<evidence type="ECO:0000256" key="7">
    <source>
        <dbReference type="ARBA" id="ARBA00022722"/>
    </source>
</evidence>
<evidence type="ECO:0000256" key="1">
    <source>
        <dbReference type="ARBA" id="ARBA00001968"/>
    </source>
</evidence>
<dbReference type="Proteomes" id="UP001458880">
    <property type="component" value="Unassembled WGS sequence"/>
</dbReference>
<evidence type="ECO:0000256" key="8">
    <source>
        <dbReference type="ARBA" id="ARBA00022723"/>
    </source>
</evidence>
<protein>
    <recommendedName>
        <fullName evidence="5">Putative nuclease HARBI1</fullName>
    </recommendedName>
    <alternativeName>
        <fullName evidence="11">Harbinger transposase-derived nuclease</fullName>
    </alternativeName>
</protein>
<dbReference type="InterPro" id="IPR027806">
    <property type="entry name" value="HARBI1_dom"/>
</dbReference>
<evidence type="ECO:0000256" key="5">
    <source>
        <dbReference type="ARBA" id="ARBA00015519"/>
    </source>
</evidence>
<comment type="similarity">
    <text evidence="4">Belongs to the HARBI1 family.</text>
</comment>